<dbReference type="SFLD" id="SFLDG01072">
    <property type="entry name" value="dehydrogenase_like"/>
    <property type="match status" value="1"/>
</dbReference>
<feature type="domain" description="Radical SAM core" evidence="7">
    <location>
        <begin position="114"/>
        <end position="341"/>
    </location>
</feature>
<dbReference type="SUPFAM" id="SSF102114">
    <property type="entry name" value="Radical SAM enzymes"/>
    <property type="match status" value="1"/>
</dbReference>
<comment type="similarity">
    <text evidence="6">Belongs to the radical SAM superfamily. Anaerobic sulfatase-maturating enzyme family.</text>
</comment>
<dbReference type="InterPro" id="IPR013785">
    <property type="entry name" value="Aldolase_TIM"/>
</dbReference>
<protein>
    <recommendedName>
        <fullName evidence="7">Radical SAM core domain-containing protein</fullName>
    </recommendedName>
</protein>
<gene>
    <name evidence="8" type="ORF">GCM10025781_27040</name>
</gene>
<dbReference type="InterPro" id="IPR058240">
    <property type="entry name" value="rSAM_sf"/>
</dbReference>
<keyword evidence="3" id="KW-0479">Metal-binding</keyword>
<dbReference type="InterPro" id="IPR023885">
    <property type="entry name" value="4Fe4S-binding_SPASM_dom"/>
</dbReference>
<keyword evidence="5" id="KW-0411">Iron-sulfur</keyword>
<evidence type="ECO:0000259" key="7">
    <source>
        <dbReference type="PROSITE" id="PS51918"/>
    </source>
</evidence>
<sequence>MKIEPSTRISTPGPIHVEDRGDDRLFVSQETGGWWVCDDQLVKSLMETMMARGTDGVSLQEVAEQIDSTSEQVWEVARPLFDKGVLAVETRVRSTSSARPLGMLPISPKTGTHNGYPALGVFHVHNWCNLACSYCYTMEAGIVRQTMTLERMIRGIDQLFELPTRRVNVEFHGGEPTMAMKLIKDATAHAQRRSEQTGKPVDFSIQTNGYLLTEDTCEFFLRNSFSVRVSLDGTQETHDEFRRNHAGRGSYLGVVKGIRRLQEAGLEVHAVCVVHNGNKQLIKEMYDSMAGLKVTSIRFLPVFESGSAGNEDWLDGDTWFQVYTGLLQHVLERAKTGEQLPPLANLTAGEIGSLRSFKREYMCMRNPCGAGTNMVAIDTNGDLYPCEEMVGKPEFILGNIDTDDLKQCLDASPLMGQLRARHVDEIEDCRVCPWKQMCHGGCVHKSYTHFKVLDRESEHCAYYKRIYRELIWMEREAPGTWQILSPSPAVA</sequence>
<dbReference type="InterPro" id="IPR023867">
    <property type="entry name" value="Sulphatase_maturase_rSAM"/>
</dbReference>
<dbReference type="PANTHER" id="PTHR43273:SF3">
    <property type="entry name" value="ANAEROBIC SULFATASE-MATURATING ENZYME HOMOLOG ASLB-RELATED"/>
    <property type="match status" value="1"/>
</dbReference>
<evidence type="ECO:0000256" key="2">
    <source>
        <dbReference type="ARBA" id="ARBA00022691"/>
    </source>
</evidence>
<keyword evidence="9" id="KW-1185">Reference proteome</keyword>
<keyword evidence="4" id="KW-0408">Iron</keyword>
<dbReference type="PANTHER" id="PTHR43273">
    <property type="entry name" value="ANAEROBIC SULFATASE-MATURATING ENZYME HOMOLOG ASLB-RELATED"/>
    <property type="match status" value="1"/>
</dbReference>
<dbReference type="Pfam" id="PF04055">
    <property type="entry name" value="Radical_SAM"/>
    <property type="match status" value="1"/>
</dbReference>
<dbReference type="InterPro" id="IPR007197">
    <property type="entry name" value="rSAM"/>
</dbReference>
<dbReference type="PROSITE" id="PS51918">
    <property type="entry name" value="RADICAL_SAM"/>
    <property type="match status" value="1"/>
</dbReference>
<comment type="caution">
    <text evidence="8">The sequence shown here is derived from an EMBL/GenBank/DDBJ whole genome shotgun (WGS) entry which is preliminary data.</text>
</comment>
<evidence type="ECO:0000256" key="1">
    <source>
        <dbReference type="ARBA" id="ARBA00001966"/>
    </source>
</evidence>
<dbReference type="CDD" id="cd01335">
    <property type="entry name" value="Radical_SAM"/>
    <property type="match status" value="1"/>
</dbReference>
<evidence type="ECO:0000256" key="3">
    <source>
        <dbReference type="ARBA" id="ARBA00022723"/>
    </source>
</evidence>
<accession>A0ABP8XG96</accession>
<comment type="cofactor">
    <cofactor evidence="1">
        <name>[4Fe-4S] cluster</name>
        <dbReference type="ChEBI" id="CHEBI:49883"/>
    </cofactor>
</comment>
<reference evidence="9" key="1">
    <citation type="journal article" date="2019" name="Int. J. Syst. Evol. Microbiol.">
        <title>The Global Catalogue of Microorganisms (GCM) 10K type strain sequencing project: providing services to taxonomists for standard genome sequencing and annotation.</title>
        <authorList>
            <consortium name="The Broad Institute Genomics Platform"/>
            <consortium name="The Broad Institute Genome Sequencing Center for Infectious Disease"/>
            <person name="Wu L."/>
            <person name="Ma J."/>
        </authorList>
    </citation>
    <scope>NUCLEOTIDE SEQUENCE [LARGE SCALE GENOMIC DNA]</scope>
    <source>
        <strain evidence="9">JCM 18958</strain>
    </source>
</reference>
<dbReference type="SFLD" id="SFLDG01384">
    <property type="entry name" value="thioether_bond_formation_requi"/>
    <property type="match status" value="1"/>
</dbReference>
<evidence type="ECO:0000256" key="6">
    <source>
        <dbReference type="ARBA" id="ARBA00023601"/>
    </source>
</evidence>
<dbReference type="NCBIfam" id="TIGR04085">
    <property type="entry name" value="rSAM_more_4Fe4S"/>
    <property type="match status" value="1"/>
</dbReference>
<evidence type="ECO:0000313" key="9">
    <source>
        <dbReference type="Proteomes" id="UP001501446"/>
    </source>
</evidence>
<evidence type="ECO:0000256" key="5">
    <source>
        <dbReference type="ARBA" id="ARBA00023014"/>
    </source>
</evidence>
<keyword evidence="2" id="KW-0949">S-adenosyl-L-methionine</keyword>
<dbReference type="SFLD" id="SFLDG01386">
    <property type="entry name" value="main_SPASM_domain-containing"/>
    <property type="match status" value="1"/>
</dbReference>
<evidence type="ECO:0000256" key="4">
    <source>
        <dbReference type="ARBA" id="ARBA00023004"/>
    </source>
</evidence>
<dbReference type="Pfam" id="PF13186">
    <property type="entry name" value="SPASM"/>
    <property type="match status" value="1"/>
</dbReference>
<proteinExistence type="inferred from homology"/>
<dbReference type="EMBL" id="BAABLN010000063">
    <property type="protein sequence ID" value="GAA4707002.1"/>
    <property type="molecule type" value="Genomic_DNA"/>
</dbReference>
<dbReference type="Proteomes" id="UP001501446">
    <property type="component" value="Unassembled WGS sequence"/>
</dbReference>
<dbReference type="SFLD" id="SFLDS00029">
    <property type="entry name" value="Radical_SAM"/>
    <property type="match status" value="1"/>
</dbReference>
<evidence type="ECO:0000313" key="8">
    <source>
        <dbReference type="EMBL" id="GAA4707002.1"/>
    </source>
</evidence>
<organism evidence="8 9">
    <name type="scientific">Kocuria gwangalliensis</name>
    <dbReference type="NCBI Taxonomy" id="501592"/>
    <lineage>
        <taxon>Bacteria</taxon>
        <taxon>Bacillati</taxon>
        <taxon>Actinomycetota</taxon>
        <taxon>Actinomycetes</taxon>
        <taxon>Micrococcales</taxon>
        <taxon>Micrococcaceae</taxon>
        <taxon>Kocuria</taxon>
    </lineage>
</organism>
<dbReference type="SFLD" id="SFLDG01067">
    <property type="entry name" value="SPASM/twitch_domain_containing"/>
    <property type="match status" value="1"/>
</dbReference>
<name>A0ABP8XG96_9MICC</name>
<dbReference type="Gene3D" id="3.20.20.70">
    <property type="entry name" value="Aldolase class I"/>
    <property type="match status" value="1"/>
</dbReference>